<organism evidence="1 2">
    <name type="scientific">Clostridium ganghwense</name>
    <dbReference type="NCBI Taxonomy" id="312089"/>
    <lineage>
        <taxon>Bacteria</taxon>
        <taxon>Bacillati</taxon>
        <taxon>Bacillota</taxon>
        <taxon>Clostridia</taxon>
        <taxon>Eubacteriales</taxon>
        <taxon>Clostridiaceae</taxon>
        <taxon>Clostridium</taxon>
    </lineage>
</organism>
<name>A0ABT4CT34_9CLOT</name>
<protein>
    <submittedName>
        <fullName evidence="1">Uncharacterized protein</fullName>
    </submittedName>
</protein>
<proteinExistence type="predicted"/>
<dbReference type="EMBL" id="JAPQES010000004">
    <property type="protein sequence ID" value="MCY6371593.1"/>
    <property type="molecule type" value="Genomic_DNA"/>
</dbReference>
<dbReference type="Proteomes" id="UP001079657">
    <property type="component" value="Unassembled WGS sequence"/>
</dbReference>
<evidence type="ECO:0000313" key="2">
    <source>
        <dbReference type="Proteomes" id="UP001079657"/>
    </source>
</evidence>
<gene>
    <name evidence="1" type="ORF">OXH55_13170</name>
</gene>
<evidence type="ECO:0000313" key="1">
    <source>
        <dbReference type="EMBL" id="MCY6371593.1"/>
    </source>
</evidence>
<keyword evidence="2" id="KW-1185">Reference proteome</keyword>
<comment type="caution">
    <text evidence="1">The sequence shown here is derived from an EMBL/GenBank/DDBJ whole genome shotgun (WGS) entry which is preliminary data.</text>
</comment>
<accession>A0ABT4CT34</accession>
<sequence>MRITCDVDCNMGYITLMPSRHFGNYKSNLNQYYKDIDLEIPILKGNHLSKKLENMKLMNKTYKRALYGADADIDSEYGNDIDNDGYITGIELTLKKNKFIQLIRSKAFRIYEISLNEKNFHLITFDLPDITFNSKNVIYPLTEKNDSYYVSK</sequence>
<reference evidence="1" key="1">
    <citation type="submission" date="2022-12" db="EMBL/GenBank/DDBJ databases">
        <authorList>
            <person name="Wang J."/>
        </authorList>
    </citation>
    <scope>NUCLEOTIDE SEQUENCE</scope>
    <source>
        <strain evidence="1">HY-42-06</strain>
    </source>
</reference>
<dbReference type="RefSeq" id="WP_268050448.1">
    <property type="nucleotide sequence ID" value="NZ_JAPQES010000004.1"/>
</dbReference>